<evidence type="ECO:0000313" key="11">
    <source>
        <dbReference type="Proteomes" id="UP000030671"/>
    </source>
</evidence>
<accession>W4JPK8</accession>
<sequence length="591" mass="64129">MSLSWLSNAFHILLAVNVVYGEIYNDPAHVLSRKYDFVVIGGGTAGNVVANRLTEDASVRVLVIEAGPSNEGVELSIVPFFCTELVPATPWTWNYTTVPQAGLYGRTVPYPRGRLLGGSSSINYMVYIRGSDNDWDRYAEITGDQGWSWDALLKYFKKSEHFVAPADHHNITGQFDPAFHGFSGLLNVSLPGFPQTIDDRIVQTTQELTEFPFNEEMNSGAMIGIGWTQATISGGKRVSSATAYLAPRYVNRPNLDVLIETQVTKIVAADADGPVSFTSVEFAQSSAGERYRVSAKKEIILSAGAINTPQLLMLSGVGDPAVLDKFGIEALVDLPDVGQNLHDHALLSNEFLVNSTATWETFERNATLFADIFAEYNSSGTGPFVDTPAGNMIGWLRFPDNSSIFKEYPDPSSGPNSAHYQILFTNGFASSVEPIPTTGNYMTLLTIVTSPVSRGSISLNSSDPFDFPLIDPAFLTQPLDALISVNAVKAVRRLLNALVWDDYVLSQFGPGGLAHTDEEIEHYVRNQTATIYHPVGTASMSAVGAKSGVVNPDLRVKNVKGLRVIDASVIAAVYAFAERGADLIKSAWGLH</sequence>
<dbReference type="AlphaFoldDB" id="W4JPK8"/>
<dbReference type="EMBL" id="KI925466">
    <property type="protein sequence ID" value="ETW75404.1"/>
    <property type="molecule type" value="Genomic_DNA"/>
</dbReference>
<feature type="domain" description="Glucose-methanol-choline oxidoreductase N-terminal" evidence="9">
    <location>
        <begin position="304"/>
        <end position="318"/>
    </location>
</feature>
<evidence type="ECO:0000256" key="7">
    <source>
        <dbReference type="SAM" id="SignalP"/>
    </source>
</evidence>
<evidence type="ECO:0000259" key="9">
    <source>
        <dbReference type="PROSITE" id="PS00624"/>
    </source>
</evidence>
<gene>
    <name evidence="10" type="primary">aao10</name>
    <name evidence="10" type="ORF">HETIRDRAFT_120243</name>
</gene>
<keyword evidence="11" id="KW-1185">Reference proteome</keyword>
<keyword evidence="7" id="KW-0732">Signal</keyword>
<protein>
    <submittedName>
        <fullName evidence="10">Aryl-alcohol oxidase10</fullName>
    </submittedName>
</protein>
<feature type="binding site" evidence="5">
    <location>
        <begin position="123"/>
        <end position="126"/>
    </location>
    <ligand>
        <name>FAD</name>
        <dbReference type="ChEBI" id="CHEBI:57692"/>
    </ligand>
</feature>
<evidence type="ECO:0000256" key="6">
    <source>
        <dbReference type="RuleBase" id="RU003968"/>
    </source>
</evidence>
<dbReference type="PIRSF" id="PIRSF000137">
    <property type="entry name" value="Alcohol_oxidase"/>
    <property type="match status" value="1"/>
</dbReference>
<dbReference type="eggNOG" id="KOG1238">
    <property type="taxonomic scope" value="Eukaryota"/>
</dbReference>
<dbReference type="GO" id="GO:0016614">
    <property type="term" value="F:oxidoreductase activity, acting on CH-OH group of donors"/>
    <property type="evidence" value="ECO:0007669"/>
    <property type="project" value="InterPro"/>
</dbReference>
<reference evidence="10 11" key="1">
    <citation type="journal article" date="2012" name="New Phytol.">
        <title>Insight into trade-off between wood decay and parasitism from the genome of a fungal forest pathogen.</title>
        <authorList>
            <person name="Olson A."/>
            <person name="Aerts A."/>
            <person name="Asiegbu F."/>
            <person name="Belbahri L."/>
            <person name="Bouzid O."/>
            <person name="Broberg A."/>
            <person name="Canback B."/>
            <person name="Coutinho P.M."/>
            <person name="Cullen D."/>
            <person name="Dalman K."/>
            <person name="Deflorio G."/>
            <person name="van Diepen L.T."/>
            <person name="Dunand C."/>
            <person name="Duplessis S."/>
            <person name="Durling M."/>
            <person name="Gonthier P."/>
            <person name="Grimwood J."/>
            <person name="Fossdal C.G."/>
            <person name="Hansson D."/>
            <person name="Henrissat B."/>
            <person name="Hietala A."/>
            <person name="Himmelstrand K."/>
            <person name="Hoffmeister D."/>
            <person name="Hogberg N."/>
            <person name="James T.Y."/>
            <person name="Karlsson M."/>
            <person name="Kohler A."/>
            <person name="Kues U."/>
            <person name="Lee Y.H."/>
            <person name="Lin Y.C."/>
            <person name="Lind M."/>
            <person name="Lindquist E."/>
            <person name="Lombard V."/>
            <person name="Lucas S."/>
            <person name="Lunden K."/>
            <person name="Morin E."/>
            <person name="Murat C."/>
            <person name="Park J."/>
            <person name="Raffaello T."/>
            <person name="Rouze P."/>
            <person name="Salamov A."/>
            <person name="Schmutz J."/>
            <person name="Solheim H."/>
            <person name="Stahlberg J."/>
            <person name="Velez H."/>
            <person name="de Vries R.P."/>
            <person name="Wiebenga A."/>
            <person name="Woodward S."/>
            <person name="Yakovlev I."/>
            <person name="Garbelotto M."/>
            <person name="Martin F."/>
            <person name="Grigoriev I.V."/>
            <person name="Stenlid J."/>
        </authorList>
    </citation>
    <scope>NUCLEOTIDE SEQUENCE [LARGE SCALE GENOMIC DNA]</scope>
    <source>
        <strain evidence="10 11">TC 32-1</strain>
    </source>
</reference>
<dbReference type="Gene3D" id="3.50.50.60">
    <property type="entry name" value="FAD/NAD(P)-binding domain"/>
    <property type="match status" value="1"/>
</dbReference>
<dbReference type="HOGENOM" id="CLU_002865_6_3_1"/>
<dbReference type="PROSITE" id="PS00623">
    <property type="entry name" value="GMC_OXRED_1"/>
    <property type="match status" value="1"/>
</dbReference>
<dbReference type="InterPro" id="IPR012132">
    <property type="entry name" value="GMC_OxRdtase"/>
</dbReference>
<dbReference type="PANTHER" id="PTHR11552:SF147">
    <property type="entry name" value="CHOLINE DEHYDROGENASE, MITOCHONDRIAL"/>
    <property type="match status" value="1"/>
</dbReference>
<dbReference type="KEGG" id="hir:HETIRDRAFT_120243"/>
<dbReference type="InParanoid" id="W4JPK8"/>
<keyword evidence="3 6" id="KW-0285">Flavoprotein</keyword>
<dbReference type="Proteomes" id="UP000030671">
    <property type="component" value="Unassembled WGS sequence"/>
</dbReference>
<dbReference type="InterPro" id="IPR000172">
    <property type="entry name" value="GMC_OxRdtase_N"/>
</dbReference>
<dbReference type="GO" id="GO:0050660">
    <property type="term" value="F:flavin adenine dinucleotide binding"/>
    <property type="evidence" value="ECO:0007669"/>
    <property type="project" value="InterPro"/>
</dbReference>
<dbReference type="Gene3D" id="3.30.560.10">
    <property type="entry name" value="Glucose Oxidase, domain 3"/>
    <property type="match status" value="1"/>
</dbReference>
<evidence type="ECO:0000256" key="1">
    <source>
        <dbReference type="ARBA" id="ARBA00001974"/>
    </source>
</evidence>
<proteinExistence type="inferred from homology"/>
<dbReference type="RefSeq" id="XP_009552825.1">
    <property type="nucleotide sequence ID" value="XM_009554530.1"/>
</dbReference>
<name>W4JPK8_HETIT</name>
<dbReference type="OrthoDB" id="269227at2759"/>
<feature type="domain" description="Glucose-methanol-choline oxidoreductase N-terminal" evidence="8">
    <location>
        <begin position="113"/>
        <end position="136"/>
    </location>
</feature>
<dbReference type="Pfam" id="PF00732">
    <property type="entry name" value="GMC_oxred_N"/>
    <property type="match status" value="1"/>
</dbReference>
<dbReference type="InterPro" id="IPR036188">
    <property type="entry name" value="FAD/NAD-bd_sf"/>
</dbReference>
<organism evidence="10 11">
    <name type="scientific">Heterobasidion irregulare (strain TC 32-1)</name>
    <dbReference type="NCBI Taxonomy" id="747525"/>
    <lineage>
        <taxon>Eukaryota</taxon>
        <taxon>Fungi</taxon>
        <taxon>Dikarya</taxon>
        <taxon>Basidiomycota</taxon>
        <taxon>Agaricomycotina</taxon>
        <taxon>Agaricomycetes</taxon>
        <taxon>Russulales</taxon>
        <taxon>Bondarzewiaceae</taxon>
        <taxon>Heterobasidion</taxon>
        <taxon>Heterobasidion annosum species complex</taxon>
    </lineage>
</organism>
<dbReference type="PROSITE" id="PS00624">
    <property type="entry name" value="GMC_OXRED_2"/>
    <property type="match status" value="1"/>
</dbReference>
<evidence type="ECO:0000256" key="2">
    <source>
        <dbReference type="ARBA" id="ARBA00010790"/>
    </source>
</evidence>
<dbReference type="SUPFAM" id="SSF54373">
    <property type="entry name" value="FAD-linked reductases, C-terminal domain"/>
    <property type="match status" value="1"/>
</dbReference>
<evidence type="ECO:0000256" key="3">
    <source>
        <dbReference type="ARBA" id="ARBA00022630"/>
    </source>
</evidence>
<dbReference type="GeneID" id="20666684"/>
<feature type="chain" id="PRO_5004843808" evidence="7">
    <location>
        <begin position="22"/>
        <end position="591"/>
    </location>
</feature>
<evidence type="ECO:0000256" key="5">
    <source>
        <dbReference type="PIRSR" id="PIRSR000137-2"/>
    </source>
</evidence>
<dbReference type="InterPro" id="IPR007867">
    <property type="entry name" value="GMC_OxRtase_C"/>
</dbReference>
<keyword evidence="4 5" id="KW-0274">FAD</keyword>
<dbReference type="SUPFAM" id="SSF51905">
    <property type="entry name" value="FAD/NAD(P)-binding domain"/>
    <property type="match status" value="1"/>
</dbReference>
<feature type="binding site" evidence="5">
    <location>
        <position position="263"/>
    </location>
    <ligand>
        <name>FAD</name>
        <dbReference type="ChEBI" id="CHEBI:57692"/>
    </ligand>
</feature>
<evidence type="ECO:0000256" key="4">
    <source>
        <dbReference type="ARBA" id="ARBA00022827"/>
    </source>
</evidence>
<comment type="similarity">
    <text evidence="2 6">Belongs to the GMC oxidoreductase family.</text>
</comment>
<dbReference type="Pfam" id="PF05199">
    <property type="entry name" value="GMC_oxred_C"/>
    <property type="match status" value="1"/>
</dbReference>
<evidence type="ECO:0000313" key="10">
    <source>
        <dbReference type="EMBL" id="ETW75404.1"/>
    </source>
</evidence>
<evidence type="ECO:0000259" key="8">
    <source>
        <dbReference type="PROSITE" id="PS00623"/>
    </source>
</evidence>
<comment type="cofactor">
    <cofactor evidence="1 5">
        <name>FAD</name>
        <dbReference type="ChEBI" id="CHEBI:57692"/>
    </cofactor>
</comment>
<feature type="signal peptide" evidence="7">
    <location>
        <begin position="1"/>
        <end position="21"/>
    </location>
</feature>
<dbReference type="PANTHER" id="PTHR11552">
    <property type="entry name" value="GLUCOSE-METHANOL-CHOLINE GMC OXIDOREDUCTASE"/>
    <property type="match status" value="1"/>
</dbReference>